<dbReference type="GO" id="GO:0043545">
    <property type="term" value="P:molybdopterin cofactor metabolic process"/>
    <property type="evidence" value="ECO:0007669"/>
    <property type="project" value="TreeGrafter"/>
</dbReference>
<evidence type="ECO:0000313" key="2">
    <source>
        <dbReference type="EMBL" id="KAK0655738.1"/>
    </source>
</evidence>
<dbReference type="PANTHER" id="PTHR14237">
    <property type="entry name" value="MOLYBDOPTERIN COFACTOR SULFURASE MOSC"/>
    <property type="match status" value="1"/>
</dbReference>
<dbReference type="EMBL" id="JAULSV010000001">
    <property type="protein sequence ID" value="KAK0655738.1"/>
    <property type="molecule type" value="Genomic_DNA"/>
</dbReference>
<sequence>MNPTYDGIQSLPPCPYSRPVEVIREDEYPHMKQGIYLDHSGTTIYARTLIDRFAHKMSTNLYGNPHSANQPAKISGDMVDAVRAKALRFLGADPRHFDLVFVSNATAAIKLVADSFRDLAEQTRSGRFWMGRVFNDPEAAPDFACVSFYKIFGFPDLGGLVVRRDSGHILALRRYFGGGTVSMVSAIGGAWHVSKGLEAANAGQAGEADGHAHGLHEGLEDGTLPFHSILALGEAIDVHRELYGSMENISLHTTRLVRRLYEGISSLRYANGQPLCKVYCENVEEFGDAARQGATVAFNVFCEDGSYVPYSTVEHAANERGIYVRSGGICCPGGIFSSLGYEPWQLKRARSAGHHCGSDGLSIINELPTGVVRASLGAMSTTQDVDAFVSFLHGAFIEGRLHQRVPPEMETEMEHVTPQPAYSTG</sequence>
<keyword evidence="3" id="KW-1185">Reference proteome</keyword>
<dbReference type="Gene3D" id="3.90.1150.10">
    <property type="entry name" value="Aspartate Aminotransferase, domain 1"/>
    <property type="match status" value="1"/>
</dbReference>
<name>A0AA39YNE5_9PEZI</name>
<organism evidence="2 3">
    <name type="scientific">Cercophora newfieldiana</name>
    <dbReference type="NCBI Taxonomy" id="92897"/>
    <lineage>
        <taxon>Eukaryota</taxon>
        <taxon>Fungi</taxon>
        <taxon>Dikarya</taxon>
        <taxon>Ascomycota</taxon>
        <taxon>Pezizomycotina</taxon>
        <taxon>Sordariomycetes</taxon>
        <taxon>Sordariomycetidae</taxon>
        <taxon>Sordariales</taxon>
        <taxon>Lasiosphaeriaceae</taxon>
        <taxon>Cercophora</taxon>
    </lineage>
</organism>
<dbReference type="SUPFAM" id="SSF53383">
    <property type="entry name" value="PLP-dependent transferases"/>
    <property type="match status" value="2"/>
</dbReference>
<comment type="caution">
    <text evidence="2">The sequence shown here is derived from an EMBL/GenBank/DDBJ whole genome shotgun (WGS) entry which is preliminary data.</text>
</comment>
<dbReference type="GO" id="GO:0008265">
    <property type="term" value="F:molybdenum cofactor sulfurtransferase activity"/>
    <property type="evidence" value="ECO:0007669"/>
    <property type="project" value="TreeGrafter"/>
</dbReference>
<gene>
    <name evidence="2" type="ORF">B0T16DRAFT_451375</name>
</gene>
<feature type="domain" description="Aminotransferase class V" evidence="1">
    <location>
        <begin position="35"/>
        <end position="118"/>
    </location>
</feature>
<dbReference type="Pfam" id="PF00266">
    <property type="entry name" value="Aminotran_5"/>
    <property type="match status" value="2"/>
</dbReference>
<dbReference type="InterPro" id="IPR015422">
    <property type="entry name" value="PyrdxlP-dep_Trfase_small"/>
</dbReference>
<dbReference type="Proteomes" id="UP001174936">
    <property type="component" value="Unassembled WGS sequence"/>
</dbReference>
<dbReference type="PANTHER" id="PTHR14237:SF80">
    <property type="entry name" value="MOLYBDENUM COFACTOR SULFURASE"/>
    <property type="match status" value="1"/>
</dbReference>
<evidence type="ECO:0000259" key="1">
    <source>
        <dbReference type="Pfam" id="PF00266"/>
    </source>
</evidence>
<protein>
    <submittedName>
        <fullName evidence="2">Pyridoxal phosphate-dependent transferase</fullName>
    </submittedName>
</protein>
<reference evidence="2" key="1">
    <citation type="submission" date="2023-06" db="EMBL/GenBank/DDBJ databases">
        <title>Genome-scale phylogeny and comparative genomics of the fungal order Sordariales.</title>
        <authorList>
            <consortium name="Lawrence Berkeley National Laboratory"/>
            <person name="Hensen N."/>
            <person name="Bonometti L."/>
            <person name="Westerberg I."/>
            <person name="Brannstrom I.O."/>
            <person name="Guillou S."/>
            <person name="Cros-Aarteil S."/>
            <person name="Calhoun S."/>
            <person name="Haridas S."/>
            <person name="Kuo A."/>
            <person name="Mondo S."/>
            <person name="Pangilinan J."/>
            <person name="Riley R."/>
            <person name="Labutti K."/>
            <person name="Andreopoulos B."/>
            <person name="Lipzen A."/>
            <person name="Chen C."/>
            <person name="Yanf M."/>
            <person name="Daum C."/>
            <person name="Ng V."/>
            <person name="Clum A."/>
            <person name="Steindorff A."/>
            <person name="Ohm R."/>
            <person name="Martin F."/>
            <person name="Silar P."/>
            <person name="Natvig D."/>
            <person name="Lalanne C."/>
            <person name="Gautier V."/>
            <person name="Ament-Velasquez S.L."/>
            <person name="Kruys A."/>
            <person name="Hutchinson M.I."/>
            <person name="Powell A.J."/>
            <person name="Barry K."/>
            <person name="Miller A.N."/>
            <person name="Grigoriev I.V."/>
            <person name="Debuchy R."/>
            <person name="Gladieux P."/>
            <person name="Thoren M.H."/>
            <person name="Johannesson H."/>
        </authorList>
    </citation>
    <scope>NUCLEOTIDE SEQUENCE</scope>
    <source>
        <strain evidence="2">SMH2532-1</strain>
    </source>
</reference>
<dbReference type="AlphaFoldDB" id="A0AA39YNE5"/>
<dbReference type="InterPro" id="IPR015421">
    <property type="entry name" value="PyrdxlP-dep_Trfase_major"/>
</dbReference>
<dbReference type="InterPro" id="IPR015424">
    <property type="entry name" value="PyrdxlP-dep_Trfase"/>
</dbReference>
<evidence type="ECO:0000313" key="3">
    <source>
        <dbReference type="Proteomes" id="UP001174936"/>
    </source>
</evidence>
<keyword evidence="2" id="KW-0808">Transferase</keyword>
<dbReference type="InterPro" id="IPR000192">
    <property type="entry name" value="Aminotrans_V_dom"/>
</dbReference>
<accession>A0AA39YNE5</accession>
<dbReference type="Gene3D" id="3.40.640.10">
    <property type="entry name" value="Type I PLP-dependent aspartate aminotransferase-like (Major domain)"/>
    <property type="match status" value="1"/>
</dbReference>
<feature type="domain" description="Aminotransferase class V" evidence="1">
    <location>
        <begin position="212"/>
        <end position="388"/>
    </location>
</feature>
<proteinExistence type="predicted"/>